<reference evidence="1 2" key="1">
    <citation type="submission" date="2021-07" db="EMBL/GenBank/DDBJ databases">
        <authorList>
            <person name="Palmer J.M."/>
        </authorList>
    </citation>
    <scope>NUCLEOTIDE SEQUENCE [LARGE SCALE GENOMIC DNA]</scope>
    <source>
        <strain evidence="1 2">AT_MEX2019</strain>
        <tissue evidence="1">Muscle</tissue>
    </source>
</reference>
<comment type="caution">
    <text evidence="1">The sequence shown here is derived from an EMBL/GenBank/DDBJ whole genome shotgun (WGS) entry which is preliminary data.</text>
</comment>
<keyword evidence="2" id="KW-1185">Reference proteome</keyword>
<organism evidence="1 2">
    <name type="scientific">Ataeniobius toweri</name>
    <dbReference type="NCBI Taxonomy" id="208326"/>
    <lineage>
        <taxon>Eukaryota</taxon>
        <taxon>Metazoa</taxon>
        <taxon>Chordata</taxon>
        <taxon>Craniata</taxon>
        <taxon>Vertebrata</taxon>
        <taxon>Euteleostomi</taxon>
        <taxon>Actinopterygii</taxon>
        <taxon>Neopterygii</taxon>
        <taxon>Teleostei</taxon>
        <taxon>Neoteleostei</taxon>
        <taxon>Acanthomorphata</taxon>
        <taxon>Ovalentaria</taxon>
        <taxon>Atherinomorphae</taxon>
        <taxon>Cyprinodontiformes</taxon>
        <taxon>Goodeidae</taxon>
        <taxon>Ataeniobius</taxon>
    </lineage>
</organism>
<sequence>MENCCIFKPGLISRVHKHKIFPYLALMFTVNLMLSGNTPQDQPTECLYKTKYNCPVSVHLLPVTCWIIFVPVRSPIAANGGISWWCMQSGSPVRLHHVATVLTQTLHPAAKSCTCVGLSRVRRPDRATPATITAFQTK</sequence>
<proteinExistence type="predicted"/>
<evidence type="ECO:0000313" key="1">
    <source>
        <dbReference type="EMBL" id="MED6244462.1"/>
    </source>
</evidence>
<evidence type="ECO:0000313" key="2">
    <source>
        <dbReference type="Proteomes" id="UP001345963"/>
    </source>
</evidence>
<protein>
    <submittedName>
        <fullName evidence="1">Uncharacterized protein</fullName>
    </submittedName>
</protein>
<name>A0ABU7B1T7_9TELE</name>
<accession>A0ABU7B1T7</accession>
<dbReference type="Proteomes" id="UP001345963">
    <property type="component" value="Unassembled WGS sequence"/>
</dbReference>
<dbReference type="EMBL" id="JAHUTI010039588">
    <property type="protein sequence ID" value="MED6244462.1"/>
    <property type="molecule type" value="Genomic_DNA"/>
</dbReference>
<gene>
    <name evidence="1" type="ORF">ATANTOWER_011519</name>
</gene>